<dbReference type="AlphaFoldDB" id="A0A0B2PVV3"/>
<dbReference type="InterPro" id="IPR036282">
    <property type="entry name" value="Glutathione-S-Trfase_C_sf"/>
</dbReference>
<accession>A0A0B2PVV3</accession>
<dbReference type="SUPFAM" id="SSF47616">
    <property type="entry name" value="GST C-terminal domain-like"/>
    <property type="match status" value="1"/>
</dbReference>
<keyword evidence="1" id="KW-0456">Lyase</keyword>
<proteinExistence type="predicted"/>
<dbReference type="EC" id="4.4.1.5" evidence="1"/>
<gene>
    <name evidence="1" type="ORF">glysoja_029572</name>
</gene>
<protein>
    <submittedName>
        <fullName evidence="1">Putative glutathione S-transferase GSTU6</fullName>
        <ecNumber evidence="1">2.5.1.18</ecNumber>
        <ecNumber evidence="1">4.4.1.5</ecNumber>
    </submittedName>
</protein>
<organism evidence="1">
    <name type="scientific">Glycine soja</name>
    <name type="common">Wild soybean</name>
    <dbReference type="NCBI Taxonomy" id="3848"/>
    <lineage>
        <taxon>Eukaryota</taxon>
        <taxon>Viridiplantae</taxon>
        <taxon>Streptophyta</taxon>
        <taxon>Embryophyta</taxon>
        <taxon>Tracheophyta</taxon>
        <taxon>Spermatophyta</taxon>
        <taxon>Magnoliopsida</taxon>
        <taxon>eudicotyledons</taxon>
        <taxon>Gunneridae</taxon>
        <taxon>Pentapetalae</taxon>
        <taxon>rosids</taxon>
        <taxon>fabids</taxon>
        <taxon>Fabales</taxon>
        <taxon>Fabaceae</taxon>
        <taxon>Papilionoideae</taxon>
        <taxon>50 kb inversion clade</taxon>
        <taxon>NPAAA clade</taxon>
        <taxon>indigoferoid/millettioid clade</taxon>
        <taxon>Phaseoleae</taxon>
        <taxon>Glycine</taxon>
        <taxon>Glycine subgen. Soja</taxon>
    </lineage>
</organism>
<evidence type="ECO:0000313" key="1">
    <source>
        <dbReference type="EMBL" id="KHN13471.1"/>
    </source>
</evidence>
<name>A0A0B2PVV3_GLYSO</name>
<dbReference type="EMBL" id="KN662512">
    <property type="protein sequence ID" value="KHN13471.1"/>
    <property type="molecule type" value="Genomic_DNA"/>
</dbReference>
<dbReference type="EC" id="2.5.1.18" evidence="1"/>
<dbReference type="Gene3D" id="1.20.1050.10">
    <property type="match status" value="1"/>
</dbReference>
<dbReference type="GO" id="GO:0004364">
    <property type="term" value="F:glutathione transferase activity"/>
    <property type="evidence" value="ECO:0007669"/>
    <property type="project" value="UniProtKB-EC"/>
</dbReference>
<dbReference type="Proteomes" id="UP000053555">
    <property type="component" value="Unassembled WGS sequence"/>
</dbReference>
<reference evidence="1" key="1">
    <citation type="submission" date="2014-07" db="EMBL/GenBank/DDBJ databases">
        <title>Identification of a novel salt tolerance gene in wild soybean by whole-genome sequencing.</title>
        <authorList>
            <person name="Lam H.-M."/>
            <person name="Qi X."/>
            <person name="Li M.-W."/>
            <person name="Liu X."/>
            <person name="Xie M."/>
            <person name="Ni M."/>
            <person name="Xu X."/>
        </authorList>
    </citation>
    <scope>NUCLEOTIDE SEQUENCE [LARGE SCALE GENOMIC DNA]</scope>
    <source>
        <tissue evidence="1">Root</tissue>
    </source>
</reference>
<dbReference type="GO" id="GO:0004462">
    <property type="term" value="F:lactoylglutathione lyase activity"/>
    <property type="evidence" value="ECO:0007669"/>
    <property type="project" value="UniProtKB-EC"/>
</dbReference>
<dbReference type="SUPFAM" id="SSF52833">
    <property type="entry name" value="Thioredoxin-like"/>
    <property type="match status" value="1"/>
</dbReference>
<sequence>MAKSDELKLMGKWSSPYAMRVKIALNIKSLEHEHFEETMISVIEQRYERKLLVEAKAPALVKWAERFVVDPTVKGLIPETDKLVEISKSLQIKWKAAIPKK</sequence>
<dbReference type="InterPro" id="IPR036249">
    <property type="entry name" value="Thioredoxin-like_sf"/>
</dbReference>
<keyword evidence="1" id="KW-0808">Transferase</keyword>